<dbReference type="Proteomes" id="UP000431401">
    <property type="component" value="Unassembled WGS sequence"/>
</dbReference>
<proteinExistence type="predicted"/>
<feature type="region of interest" description="Disordered" evidence="1">
    <location>
        <begin position="1"/>
        <end position="45"/>
    </location>
</feature>
<evidence type="ECO:0000256" key="1">
    <source>
        <dbReference type="SAM" id="MobiDB-lite"/>
    </source>
</evidence>
<protein>
    <submittedName>
        <fullName evidence="2">Uncharacterized protein</fullName>
    </submittedName>
</protein>
<evidence type="ECO:0000313" key="2">
    <source>
        <dbReference type="EMBL" id="MQY31261.1"/>
    </source>
</evidence>
<dbReference type="AlphaFoldDB" id="A0A7K0E034"/>
<name>A0A7K0E034_9NOCA</name>
<gene>
    <name evidence="2" type="ORF">NRB56_68700</name>
</gene>
<keyword evidence="3" id="KW-1185">Reference proteome</keyword>
<accession>A0A7K0E034</accession>
<reference evidence="2 3" key="1">
    <citation type="submission" date="2019-10" db="EMBL/GenBank/DDBJ databases">
        <title>Nocardia macrotermitis sp. nov. and Nocardia aurantia sp. nov., isolated from the gut of fungus growing-termite Macrotermes natalensis.</title>
        <authorList>
            <person name="Benndorf R."/>
            <person name="Schwitalla J."/>
            <person name="Martin K."/>
            <person name="De Beer W."/>
            <person name="Kaster A.-K."/>
            <person name="Vollmers J."/>
            <person name="Poulsen M."/>
            <person name="Beemelmanns C."/>
        </authorList>
    </citation>
    <scope>NUCLEOTIDE SEQUENCE [LARGE SCALE GENOMIC DNA]</scope>
    <source>
        <strain evidence="2 3">RB56</strain>
    </source>
</reference>
<organism evidence="2 3">
    <name type="scientific">Nocardia aurantia</name>
    <dbReference type="NCBI Taxonomy" id="2585199"/>
    <lineage>
        <taxon>Bacteria</taxon>
        <taxon>Bacillati</taxon>
        <taxon>Actinomycetota</taxon>
        <taxon>Actinomycetes</taxon>
        <taxon>Mycobacteriales</taxon>
        <taxon>Nocardiaceae</taxon>
        <taxon>Nocardia</taxon>
    </lineage>
</organism>
<comment type="caution">
    <text evidence="2">The sequence shown here is derived from an EMBL/GenBank/DDBJ whole genome shotgun (WGS) entry which is preliminary data.</text>
</comment>
<evidence type="ECO:0000313" key="3">
    <source>
        <dbReference type="Proteomes" id="UP000431401"/>
    </source>
</evidence>
<sequence length="45" mass="4666">MKSWFTKGAKEREAAKAAAEAEPATLPPSDRTGTNGPASPDMGSF</sequence>
<dbReference type="EMBL" id="WEGI01000018">
    <property type="protein sequence ID" value="MQY31261.1"/>
    <property type="molecule type" value="Genomic_DNA"/>
</dbReference>